<proteinExistence type="predicted"/>
<feature type="transmembrane region" description="Helical" evidence="1">
    <location>
        <begin position="111"/>
        <end position="129"/>
    </location>
</feature>
<feature type="transmembrane region" description="Helical" evidence="1">
    <location>
        <begin position="46"/>
        <end position="70"/>
    </location>
</feature>
<name>A0A1C0TTX5_9GAMM</name>
<keyword evidence="1" id="KW-0812">Transmembrane</keyword>
<feature type="transmembrane region" description="Helical" evidence="1">
    <location>
        <begin position="6"/>
        <end position="25"/>
    </location>
</feature>
<comment type="caution">
    <text evidence="2">The sequence shown here is derived from an EMBL/GenBank/DDBJ whole genome shotgun (WGS) entry which is preliminary data.</text>
</comment>
<feature type="transmembrane region" description="Helical" evidence="1">
    <location>
        <begin position="76"/>
        <end position="99"/>
    </location>
</feature>
<evidence type="ECO:0008006" key="4">
    <source>
        <dbReference type="Google" id="ProtNLM"/>
    </source>
</evidence>
<gene>
    <name evidence="2" type="ORF">A7985_02080</name>
</gene>
<accession>A0A1C0TTX5</accession>
<dbReference type="AlphaFoldDB" id="A0A1C0TTX5"/>
<evidence type="ECO:0000256" key="1">
    <source>
        <dbReference type="SAM" id="Phobius"/>
    </source>
</evidence>
<sequence>MNIWIFSAGVLAFLTTVVHIFAGQIDTVRPFLSSNLADVPKATLLACWHMVSIVLLFSAVILSLVGWYATAQYYETVFFIGVLYVLFASVFAFVGGYFFKSKALLKLPQWCLLLPIGVLAICGSQSALFTV</sequence>
<evidence type="ECO:0000313" key="3">
    <source>
        <dbReference type="Proteomes" id="UP000093366"/>
    </source>
</evidence>
<protein>
    <recommendedName>
        <fullName evidence="4">DUF423 domain-containing protein</fullName>
    </recommendedName>
</protein>
<dbReference type="Proteomes" id="UP000093366">
    <property type="component" value="Unassembled WGS sequence"/>
</dbReference>
<keyword evidence="1" id="KW-1133">Transmembrane helix</keyword>
<evidence type="ECO:0000313" key="2">
    <source>
        <dbReference type="EMBL" id="OCQ22769.1"/>
    </source>
</evidence>
<dbReference type="OrthoDB" id="4335991at2"/>
<reference evidence="3" key="1">
    <citation type="submission" date="2016-07" db="EMBL/GenBank/DDBJ databases">
        <authorList>
            <person name="Florea S."/>
            <person name="Webb J.S."/>
            <person name="Jaromczyk J."/>
            <person name="Schardl C.L."/>
        </authorList>
    </citation>
    <scope>NUCLEOTIDE SEQUENCE [LARGE SCALE GENOMIC DNA]</scope>
    <source>
        <strain evidence="3">IPB1</strain>
    </source>
</reference>
<dbReference type="RefSeq" id="WP_065788773.1">
    <property type="nucleotide sequence ID" value="NZ_MAUJ01000001.1"/>
</dbReference>
<organism evidence="2 3">
    <name type="scientific">Pseudoalteromonas luteoviolacea</name>
    <dbReference type="NCBI Taxonomy" id="43657"/>
    <lineage>
        <taxon>Bacteria</taxon>
        <taxon>Pseudomonadati</taxon>
        <taxon>Pseudomonadota</taxon>
        <taxon>Gammaproteobacteria</taxon>
        <taxon>Alteromonadales</taxon>
        <taxon>Pseudoalteromonadaceae</taxon>
        <taxon>Pseudoalteromonas</taxon>
    </lineage>
</organism>
<keyword evidence="1" id="KW-0472">Membrane</keyword>
<dbReference type="EMBL" id="MAUJ01000001">
    <property type="protein sequence ID" value="OCQ22769.1"/>
    <property type="molecule type" value="Genomic_DNA"/>
</dbReference>